<feature type="non-terminal residue" evidence="2">
    <location>
        <position position="1"/>
    </location>
</feature>
<dbReference type="OrthoDB" id="3357985at2759"/>
<sequence>MLSADTPHSLRLQPDEVLEILDDPDADIILRSREHHEFRVLKLYITKVSPVLREQIQSASTSHTANATSSLPSVKLSDTSATLSSLLTFILPMLPVLPSTLEHTLVLLSAAQKYQMDSILSRIREIVALQDPPLILPETAFQAYSLSRMHELRQEALQAARATLTFPFTIEGLEYELGAISGIYLQELWKYYQSVRTHLISDLAAFRTTGLHVLACPPCWNTNYGTPVWLDAYVASIAESPALFDLTEFHMTLSRHVSQTRCQCVTTPNKGVRAFWTDLTNVVHSSMTKAESAIFPPEGSQTALNPACQQNPSPTSPLDLLDMSDANVIIQSCDLVNFPVHQRTLTISSPIFDDMFSLPQPQPPDKEVVDGLPVVRLPEDAEVLSSLITMLYPIPSTLPNTYDKALTLLAASQKYDM</sequence>
<evidence type="ECO:0000313" key="2">
    <source>
        <dbReference type="EMBL" id="KAF8484051.1"/>
    </source>
</evidence>
<dbReference type="InterPro" id="IPR000210">
    <property type="entry name" value="BTB/POZ_dom"/>
</dbReference>
<reference evidence="2" key="1">
    <citation type="submission" date="2019-10" db="EMBL/GenBank/DDBJ databases">
        <authorList>
            <consortium name="DOE Joint Genome Institute"/>
            <person name="Kuo A."/>
            <person name="Miyauchi S."/>
            <person name="Kiss E."/>
            <person name="Drula E."/>
            <person name="Kohler A."/>
            <person name="Sanchez-Garcia M."/>
            <person name="Andreopoulos B."/>
            <person name="Barry K.W."/>
            <person name="Bonito G."/>
            <person name="Buee M."/>
            <person name="Carver A."/>
            <person name="Chen C."/>
            <person name="Cichocki N."/>
            <person name="Clum A."/>
            <person name="Culley D."/>
            <person name="Crous P.W."/>
            <person name="Fauchery L."/>
            <person name="Girlanda M."/>
            <person name="Hayes R."/>
            <person name="Keri Z."/>
            <person name="LaButti K."/>
            <person name="Lipzen A."/>
            <person name="Lombard V."/>
            <person name="Magnuson J."/>
            <person name="Maillard F."/>
            <person name="Morin E."/>
            <person name="Murat C."/>
            <person name="Nolan M."/>
            <person name="Ohm R."/>
            <person name="Pangilinan J."/>
            <person name="Pereira M."/>
            <person name="Perotto S."/>
            <person name="Peter M."/>
            <person name="Riley R."/>
            <person name="Sitrit Y."/>
            <person name="Stielow B."/>
            <person name="Szollosi G."/>
            <person name="Zifcakova L."/>
            <person name="Stursova M."/>
            <person name="Spatafora J.W."/>
            <person name="Tedersoo L."/>
            <person name="Vaario L.-M."/>
            <person name="Yamada A."/>
            <person name="Yan M."/>
            <person name="Wang P."/>
            <person name="Xu J."/>
            <person name="Bruns T."/>
            <person name="Baldrian P."/>
            <person name="Vilgalys R."/>
            <person name="Henrissat B."/>
            <person name="Grigoriev I.V."/>
            <person name="Hibbett D."/>
            <person name="Nagy L.G."/>
            <person name="Martin F.M."/>
        </authorList>
    </citation>
    <scope>NUCLEOTIDE SEQUENCE</scope>
    <source>
        <strain evidence="2">Prilba</strain>
    </source>
</reference>
<dbReference type="Proteomes" id="UP000759537">
    <property type="component" value="Unassembled WGS sequence"/>
</dbReference>
<dbReference type="EMBL" id="WHVB01000004">
    <property type="protein sequence ID" value="KAF8484051.1"/>
    <property type="molecule type" value="Genomic_DNA"/>
</dbReference>
<accession>A0A9P5N1W0</accession>
<dbReference type="Pfam" id="PF00651">
    <property type="entry name" value="BTB"/>
    <property type="match status" value="1"/>
</dbReference>
<gene>
    <name evidence="2" type="ORF">DFH94DRAFT_664729</name>
</gene>
<feature type="non-terminal residue" evidence="2">
    <location>
        <position position="417"/>
    </location>
</feature>
<feature type="domain" description="BTB" evidence="1">
    <location>
        <begin position="324"/>
        <end position="400"/>
    </location>
</feature>
<dbReference type="InterPro" id="IPR011333">
    <property type="entry name" value="SKP1/BTB/POZ_sf"/>
</dbReference>
<dbReference type="AlphaFoldDB" id="A0A9P5N1W0"/>
<dbReference type="PROSITE" id="PS50097">
    <property type="entry name" value="BTB"/>
    <property type="match status" value="1"/>
</dbReference>
<organism evidence="2 3">
    <name type="scientific">Russula ochroleuca</name>
    <dbReference type="NCBI Taxonomy" id="152965"/>
    <lineage>
        <taxon>Eukaryota</taxon>
        <taxon>Fungi</taxon>
        <taxon>Dikarya</taxon>
        <taxon>Basidiomycota</taxon>
        <taxon>Agaricomycotina</taxon>
        <taxon>Agaricomycetes</taxon>
        <taxon>Russulales</taxon>
        <taxon>Russulaceae</taxon>
        <taxon>Russula</taxon>
    </lineage>
</organism>
<protein>
    <recommendedName>
        <fullName evidence="1">BTB domain-containing protein</fullName>
    </recommendedName>
</protein>
<keyword evidence="3" id="KW-1185">Reference proteome</keyword>
<evidence type="ECO:0000259" key="1">
    <source>
        <dbReference type="PROSITE" id="PS50097"/>
    </source>
</evidence>
<evidence type="ECO:0000313" key="3">
    <source>
        <dbReference type="Proteomes" id="UP000759537"/>
    </source>
</evidence>
<dbReference type="Gene3D" id="3.30.710.10">
    <property type="entry name" value="Potassium Channel Kv1.1, Chain A"/>
    <property type="match status" value="2"/>
</dbReference>
<name>A0A9P5N1W0_9AGAM</name>
<comment type="caution">
    <text evidence="2">The sequence shown here is derived from an EMBL/GenBank/DDBJ whole genome shotgun (WGS) entry which is preliminary data.</text>
</comment>
<reference evidence="2" key="2">
    <citation type="journal article" date="2020" name="Nat. Commun.">
        <title>Large-scale genome sequencing of mycorrhizal fungi provides insights into the early evolution of symbiotic traits.</title>
        <authorList>
            <person name="Miyauchi S."/>
            <person name="Kiss E."/>
            <person name="Kuo A."/>
            <person name="Drula E."/>
            <person name="Kohler A."/>
            <person name="Sanchez-Garcia M."/>
            <person name="Morin E."/>
            <person name="Andreopoulos B."/>
            <person name="Barry K.W."/>
            <person name="Bonito G."/>
            <person name="Buee M."/>
            <person name="Carver A."/>
            <person name="Chen C."/>
            <person name="Cichocki N."/>
            <person name="Clum A."/>
            <person name="Culley D."/>
            <person name="Crous P.W."/>
            <person name="Fauchery L."/>
            <person name="Girlanda M."/>
            <person name="Hayes R.D."/>
            <person name="Keri Z."/>
            <person name="LaButti K."/>
            <person name="Lipzen A."/>
            <person name="Lombard V."/>
            <person name="Magnuson J."/>
            <person name="Maillard F."/>
            <person name="Murat C."/>
            <person name="Nolan M."/>
            <person name="Ohm R.A."/>
            <person name="Pangilinan J."/>
            <person name="Pereira M.F."/>
            <person name="Perotto S."/>
            <person name="Peter M."/>
            <person name="Pfister S."/>
            <person name="Riley R."/>
            <person name="Sitrit Y."/>
            <person name="Stielow J.B."/>
            <person name="Szollosi G."/>
            <person name="Zifcakova L."/>
            <person name="Stursova M."/>
            <person name="Spatafora J.W."/>
            <person name="Tedersoo L."/>
            <person name="Vaario L.M."/>
            <person name="Yamada A."/>
            <person name="Yan M."/>
            <person name="Wang P."/>
            <person name="Xu J."/>
            <person name="Bruns T."/>
            <person name="Baldrian P."/>
            <person name="Vilgalys R."/>
            <person name="Dunand C."/>
            <person name="Henrissat B."/>
            <person name="Grigoriev I.V."/>
            <person name="Hibbett D."/>
            <person name="Nagy L.G."/>
            <person name="Martin F.M."/>
        </authorList>
    </citation>
    <scope>NUCLEOTIDE SEQUENCE</scope>
    <source>
        <strain evidence="2">Prilba</strain>
    </source>
</reference>
<proteinExistence type="predicted"/>